<dbReference type="GO" id="GO:0005085">
    <property type="term" value="F:guanyl-nucleotide exchange factor activity"/>
    <property type="evidence" value="ECO:0007669"/>
    <property type="project" value="UniProtKB-KW"/>
</dbReference>
<feature type="region of interest" description="Disordered" evidence="9">
    <location>
        <begin position="856"/>
        <end position="947"/>
    </location>
</feature>
<feature type="compositionally biased region" description="Basic and acidic residues" evidence="9">
    <location>
        <begin position="786"/>
        <end position="798"/>
    </location>
</feature>
<evidence type="ECO:0000256" key="2">
    <source>
        <dbReference type="ARBA" id="ARBA00008489"/>
    </source>
</evidence>
<feature type="compositionally biased region" description="Polar residues" evidence="9">
    <location>
        <begin position="683"/>
        <end position="713"/>
    </location>
</feature>
<evidence type="ECO:0000256" key="7">
    <source>
        <dbReference type="ARBA" id="ARBA00053914"/>
    </source>
</evidence>
<feature type="compositionally biased region" description="Low complexity" evidence="9">
    <location>
        <begin position="478"/>
        <end position="504"/>
    </location>
</feature>
<dbReference type="InterPro" id="IPR037191">
    <property type="entry name" value="VPS9_dom_sf"/>
</dbReference>
<feature type="compositionally biased region" description="Low complexity" evidence="9">
    <location>
        <begin position="615"/>
        <end position="624"/>
    </location>
</feature>
<comment type="subcellular location">
    <subcellularLocation>
        <location evidence="1">Membrane</location>
        <topology evidence="1">Peripheral membrane protein</topology>
    </subcellularLocation>
</comment>
<dbReference type="SUPFAM" id="SSF48350">
    <property type="entry name" value="GTPase activation domain, GAP"/>
    <property type="match status" value="1"/>
</dbReference>
<evidence type="ECO:0000256" key="6">
    <source>
        <dbReference type="ARBA" id="ARBA00023136"/>
    </source>
</evidence>
<dbReference type="Proteomes" id="UP001075354">
    <property type="component" value="Chromosome 14"/>
</dbReference>
<dbReference type="GO" id="GO:0006897">
    <property type="term" value="P:endocytosis"/>
    <property type="evidence" value="ECO:0007669"/>
    <property type="project" value="UniProtKB-KW"/>
</dbReference>
<dbReference type="GO" id="GO:0016020">
    <property type="term" value="C:membrane"/>
    <property type="evidence" value="ECO:0007669"/>
    <property type="project" value="UniProtKB-SubCell"/>
</dbReference>
<feature type="region of interest" description="Disordered" evidence="9">
    <location>
        <begin position="1192"/>
        <end position="1280"/>
    </location>
</feature>
<gene>
    <name evidence="12" type="ORF">ONE63_003661</name>
</gene>
<dbReference type="InterPro" id="IPR008936">
    <property type="entry name" value="Rho_GTPase_activation_prot"/>
</dbReference>
<sequence>MDDNTPESSLQWDMLDLADHLRQERLFVSAEQQHLQELNAKVVSVSSSLARMAWVMVQQRTNLKRLILAKPDCPPSICCQRAVALQETQFIDGHKELPFQDCVLFGEFMQTLRTSPHLLAACLAAGDRLMPDEMPAIINTLYGGLFGSCLLPEDKLLVLRLLRHLTQIQLVPSENPRRMLRHGSCALARLYAVFHEGLFSAKIFLTAALHDPIMQLLMEDEWFLDIDPDKAVVRYSPDDRMKKFGKEGTPEYSLRLQRYRSLTVSNLVGLVQRFVVSLQENMHCFPTSIRWLVRQISSMLTKSGNQEPKDVFDICVDLIFSFLICPAIVDPEQHGITDAPVSYVARFNLIQVAQILQVLASRKYQDVDPKVQDLYSQFDKDIVSSLVDGLLEDNANGLLEEPVISESSKLQGLSRSAALLTEAELYGLVRINVLCTAAGAGSAGLFDEAGVDRKLLAALLAQLPPTAIATAATFQQPTSNGSASALSPSGPSTSTSAGGSKSNNLSPQHVANGSSSSPDTPNRKSSIIGKGVAVAMSKTTKAIRSVAGAGDGIDENGSETVDDSVDVPKYSVLVIPFSPDMQQYVGLLPEQKVLNIDNEAQTILDVASGSSSQQVVASSSVVRPPVVPPERSESLEKRTRFSLSHDEGSIGNTSDNLEAVSEAASNHSVASSLELENEDQDQNDNLSDMVSANVSGRGTPNISGRDTPSSQITEGDEGARNVAIEPRQNFDLPPPPPPTKQSRSDIDDKFGKFEIKKLLEGDETISLVSDTWSTDVLASDSELIEQSERERERERERSYAQQPPLLPLPLQPALVPLPGILPGPPGSAQQNLIDMSETASEAWSTDVLASDSERMLELDTDDTSSVARSDDTARSEVESRGDPEGGDDTPPLSAAGGAVFRPIRDEGRPGSVSSLASSAGGIVPPSPTRSDSVAHPTWNVTGRGGGRADYRRRTLEYIDNNARAQAAAISRPTPLPITHEETRIPPMGPIGRSQSVPVSPPLSAVSDPAAAAVPLLHPVPSSTPLTPLSVSTSSLIPAPVNNPIPSTSNPPLLSGPAEALVDVDRADEVVSQVASHASTASLASSSSSGGGASGGASGSGGSSSADLKPPQPPPALTTTPTPDLPAPAPLLANGSVVGAGAFQRSSVATGAIPKSISFDKTAERGDKELLDDDQKHKRGFFKNLKLTFKNRRGKNLNRSGDDMGRYDGLDGDGPHLRLRRGPSEESKGPYSESSEDILAKYRRKPSTGADSAASESSGRVPASAASLSEREGDQGGEDERLFIDPNNIEISYAFKDAKRKLRMVLSNADLQHVPWRSQCPNKVDDPWLRKDNELIAFLRMQLAEAINLQDRALAAHLHETIRCIKLFNNEGCRKLFHSLKEDYRKRTPYTAYLVRCRQGLLSTLAHLERMIERIKCERAVCSRCVVSVCVRMFLERRQAQVDDFAVEFQQLTLADEKTDLLENFLQTLATDMERDPFWLGVSQEQLQQARSAIEQIIISKVYLYALYPNGEGDMSRDQVLHEHMKKLAAIITPNHKDIAIAKMFHYECPWPSAQAEIATISAYKTPQEKLQCVFRCATTIMNLLKMIQERNVPAADDLVPVLVFVLIKSNPPSLLSTVQYVNTFYGNRLKGEEQYWWTLFCSAIEYIKTLDYRD</sequence>
<accession>A0AAV7X7K8</accession>
<dbReference type="GO" id="GO:0031267">
    <property type="term" value="F:small GTPase binding"/>
    <property type="evidence" value="ECO:0007669"/>
    <property type="project" value="TreeGrafter"/>
</dbReference>
<dbReference type="GO" id="GO:0030139">
    <property type="term" value="C:endocytic vesicle"/>
    <property type="evidence" value="ECO:0007669"/>
    <property type="project" value="TreeGrafter"/>
</dbReference>
<dbReference type="GO" id="GO:0005829">
    <property type="term" value="C:cytosol"/>
    <property type="evidence" value="ECO:0007669"/>
    <property type="project" value="TreeGrafter"/>
</dbReference>
<keyword evidence="13" id="KW-1185">Reference proteome</keyword>
<evidence type="ECO:0000256" key="1">
    <source>
        <dbReference type="ARBA" id="ARBA00004170"/>
    </source>
</evidence>
<reference evidence="12" key="1">
    <citation type="submission" date="2022-12" db="EMBL/GenBank/DDBJ databases">
        <title>Chromosome-level genome assembly of the bean flower thrips Megalurothrips usitatus.</title>
        <authorList>
            <person name="Ma L."/>
            <person name="Liu Q."/>
            <person name="Li H."/>
            <person name="Cai W."/>
        </authorList>
    </citation>
    <scope>NUCLEOTIDE SEQUENCE</scope>
    <source>
        <strain evidence="12">Cailab_2022a</strain>
    </source>
</reference>
<evidence type="ECO:0000313" key="12">
    <source>
        <dbReference type="EMBL" id="KAJ1520542.1"/>
    </source>
</evidence>
<evidence type="ECO:0000259" key="10">
    <source>
        <dbReference type="PROSITE" id="PS50018"/>
    </source>
</evidence>
<dbReference type="Gene3D" id="1.10.246.120">
    <property type="match status" value="1"/>
</dbReference>
<dbReference type="Gene3D" id="1.10.506.10">
    <property type="entry name" value="GTPase Activation - p120gap, domain 1"/>
    <property type="match status" value="1"/>
</dbReference>
<keyword evidence="4" id="KW-0254">Endocytosis</keyword>
<dbReference type="CDD" id="cd05129">
    <property type="entry name" value="RasGAP_RAP6"/>
    <property type="match status" value="1"/>
</dbReference>
<dbReference type="SMART" id="SM00167">
    <property type="entry name" value="VPS9"/>
    <property type="match status" value="1"/>
</dbReference>
<dbReference type="InterPro" id="IPR041545">
    <property type="entry name" value="DUF5601"/>
</dbReference>
<feature type="domain" description="VPS9" evidence="11">
    <location>
        <begin position="1514"/>
        <end position="1654"/>
    </location>
</feature>
<dbReference type="Pfam" id="PF00616">
    <property type="entry name" value="RasGAP"/>
    <property type="match status" value="1"/>
</dbReference>
<evidence type="ECO:0000256" key="5">
    <source>
        <dbReference type="ARBA" id="ARBA00022658"/>
    </source>
</evidence>
<feature type="compositionally biased region" description="Basic and acidic residues" evidence="9">
    <location>
        <begin position="868"/>
        <end position="883"/>
    </location>
</feature>
<evidence type="ECO:0000256" key="4">
    <source>
        <dbReference type="ARBA" id="ARBA00022583"/>
    </source>
</evidence>
<dbReference type="PROSITE" id="PS50018">
    <property type="entry name" value="RAS_GTPASE_ACTIV_2"/>
    <property type="match status" value="1"/>
</dbReference>
<proteinExistence type="inferred from homology"/>
<feature type="region of interest" description="Disordered" evidence="9">
    <location>
        <begin position="1078"/>
        <end position="1129"/>
    </location>
</feature>
<dbReference type="GO" id="GO:0051049">
    <property type="term" value="P:regulation of transport"/>
    <property type="evidence" value="ECO:0007669"/>
    <property type="project" value="UniProtKB-ARBA"/>
</dbReference>
<dbReference type="Pfam" id="PF18151">
    <property type="entry name" value="DUF5601"/>
    <property type="match status" value="1"/>
</dbReference>
<feature type="compositionally biased region" description="Basic and acidic residues" evidence="9">
    <location>
        <begin position="1199"/>
        <end position="1227"/>
    </location>
</feature>
<keyword evidence="6" id="KW-0472">Membrane</keyword>
<evidence type="ECO:0000259" key="11">
    <source>
        <dbReference type="PROSITE" id="PS51205"/>
    </source>
</evidence>
<dbReference type="InterPro" id="IPR003123">
    <property type="entry name" value="VPS9"/>
</dbReference>
<dbReference type="PANTHER" id="PTHR23101:SF25">
    <property type="entry name" value="GTPASE-ACTIVATING PROTEIN AND VPS9 DOMAIN-CONTAINING PROTEIN 1"/>
    <property type="match status" value="1"/>
</dbReference>
<dbReference type="SUPFAM" id="SSF109993">
    <property type="entry name" value="VPS9 domain"/>
    <property type="match status" value="1"/>
</dbReference>
<feature type="compositionally biased region" description="Low complexity" evidence="9">
    <location>
        <begin position="1078"/>
        <end position="1087"/>
    </location>
</feature>
<dbReference type="EMBL" id="JAPTSV010000014">
    <property type="protein sequence ID" value="KAJ1520542.1"/>
    <property type="molecule type" value="Genomic_DNA"/>
</dbReference>
<dbReference type="PROSITE" id="PS51205">
    <property type="entry name" value="VPS9"/>
    <property type="match status" value="1"/>
</dbReference>
<dbReference type="FunFam" id="1.20.1050.80:FF:000001">
    <property type="entry name" value="GTPase-activating protein and VPS9 domain-containing protein 1 isoform X1"/>
    <property type="match status" value="1"/>
</dbReference>
<dbReference type="InterPro" id="IPR045046">
    <property type="entry name" value="Vps9-like"/>
</dbReference>
<protein>
    <recommendedName>
        <fullName evidence="8">Receptor-mediated endocytosis protein 6 homolog</fullName>
    </recommendedName>
</protein>
<dbReference type="GO" id="GO:0005096">
    <property type="term" value="F:GTPase activator activity"/>
    <property type="evidence" value="ECO:0007669"/>
    <property type="project" value="UniProtKB-KW"/>
</dbReference>
<dbReference type="Pfam" id="PF02204">
    <property type="entry name" value="VPS9"/>
    <property type="match status" value="1"/>
</dbReference>
<comment type="caution">
    <text evidence="12">The sequence shown here is derived from an EMBL/GenBank/DDBJ whole genome shotgun (WGS) entry which is preliminary data.</text>
</comment>
<keyword evidence="3" id="KW-0343">GTPase activation</keyword>
<keyword evidence="5" id="KW-0344">Guanine-nucleotide releasing factor</keyword>
<feature type="region of interest" description="Disordered" evidence="9">
    <location>
        <begin position="478"/>
        <end position="526"/>
    </location>
</feature>
<evidence type="ECO:0000313" key="13">
    <source>
        <dbReference type="Proteomes" id="UP001075354"/>
    </source>
</evidence>
<feature type="compositionally biased region" description="Gly residues" evidence="9">
    <location>
        <begin position="1088"/>
        <end position="1101"/>
    </location>
</feature>
<feature type="compositionally biased region" description="Basic and acidic residues" evidence="9">
    <location>
        <begin position="1268"/>
        <end position="1280"/>
    </location>
</feature>
<evidence type="ECO:0000256" key="9">
    <source>
        <dbReference type="SAM" id="MobiDB-lite"/>
    </source>
</evidence>
<feature type="compositionally biased region" description="Low complexity" evidence="9">
    <location>
        <begin position="910"/>
        <end position="921"/>
    </location>
</feature>
<evidence type="ECO:0000256" key="3">
    <source>
        <dbReference type="ARBA" id="ARBA00022468"/>
    </source>
</evidence>
<feature type="region of interest" description="Disordered" evidence="9">
    <location>
        <begin position="781"/>
        <end position="810"/>
    </location>
</feature>
<feature type="compositionally biased region" description="Basic and acidic residues" evidence="9">
    <location>
        <begin position="630"/>
        <end position="648"/>
    </location>
</feature>
<evidence type="ECO:0000256" key="8">
    <source>
        <dbReference type="ARBA" id="ARBA00068997"/>
    </source>
</evidence>
<comment type="function">
    <text evidence="7">Acts both as a GTPase-activating protein (GAP) and a guanine nucleotide exchange factor (GEF), and participates in endocytosis.</text>
</comment>
<name>A0AAV7X7K8_9NEOP</name>
<organism evidence="12 13">
    <name type="scientific">Megalurothrips usitatus</name>
    <name type="common">bean blossom thrips</name>
    <dbReference type="NCBI Taxonomy" id="439358"/>
    <lineage>
        <taxon>Eukaryota</taxon>
        <taxon>Metazoa</taxon>
        <taxon>Ecdysozoa</taxon>
        <taxon>Arthropoda</taxon>
        <taxon>Hexapoda</taxon>
        <taxon>Insecta</taxon>
        <taxon>Pterygota</taxon>
        <taxon>Neoptera</taxon>
        <taxon>Paraneoptera</taxon>
        <taxon>Thysanoptera</taxon>
        <taxon>Terebrantia</taxon>
        <taxon>Thripoidea</taxon>
        <taxon>Thripidae</taxon>
        <taxon>Megalurothrips</taxon>
    </lineage>
</organism>
<feature type="region of interest" description="Disordered" evidence="9">
    <location>
        <begin position="615"/>
        <end position="748"/>
    </location>
</feature>
<dbReference type="Gene3D" id="1.20.1050.80">
    <property type="entry name" value="VPS9 domain"/>
    <property type="match status" value="1"/>
</dbReference>
<feature type="compositionally biased region" description="Polar residues" evidence="9">
    <location>
        <begin position="505"/>
        <end position="525"/>
    </location>
</feature>
<dbReference type="PANTHER" id="PTHR23101">
    <property type="entry name" value="RAB GDP/GTP EXCHANGE FACTOR"/>
    <property type="match status" value="1"/>
</dbReference>
<feature type="domain" description="Ras-GAP" evidence="10">
    <location>
        <begin position="157"/>
        <end position="361"/>
    </location>
</feature>
<comment type="similarity">
    <text evidence="2">Belongs to the GAPVD1 family.</text>
</comment>
<dbReference type="InterPro" id="IPR001936">
    <property type="entry name" value="RasGAP_dom"/>
</dbReference>